<dbReference type="Gene3D" id="3.40.50.1820">
    <property type="entry name" value="alpha/beta hydrolase"/>
    <property type="match status" value="1"/>
</dbReference>
<sequence>MKFWITLCGLVCIGFLSSCGILKRNRIINHHGVEINEYNLPVITYPSSNPGSNRMLFLLSGDGGWMDFEDQLATDFSKRGFHVIGFNSRSYFWEQKTPQQTADDMLLLIEQYAAIYKANRIYLSGYSFGADVIPFIYNRLPKAVRSRVVALEMLSPYASSDFMVHTSDLLNIASDNRMYKVQTEVDRIGIPIYCFYGQTETSKAFATYKKRNFVVQELPGDHHYDPSGYDKIVNMFRPLRFLRRSPF</sequence>
<dbReference type="RefSeq" id="WP_133553065.1">
    <property type="nucleotide sequence ID" value="NZ_SNWM01000001.1"/>
</dbReference>
<protein>
    <submittedName>
        <fullName evidence="2">Virulence protein VirJ</fullName>
    </submittedName>
</protein>
<dbReference type="AlphaFoldDB" id="A0A4R6IRE7"/>
<evidence type="ECO:0000313" key="2">
    <source>
        <dbReference type="EMBL" id="TDO24781.1"/>
    </source>
</evidence>
<name>A0A4R6IRE7_9SPHI</name>
<dbReference type="InterPro" id="IPR010333">
    <property type="entry name" value="VirJ"/>
</dbReference>
<evidence type="ECO:0000313" key="3">
    <source>
        <dbReference type="Proteomes" id="UP000295499"/>
    </source>
</evidence>
<dbReference type="Pfam" id="PF06057">
    <property type="entry name" value="VirJ"/>
    <property type="match status" value="1"/>
</dbReference>
<accession>A0A4R6IRE7</accession>
<evidence type="ECO:0000259" key="1">
    <source>
        <dbReference type="Pfam" id="PF06057"/>
    </source>
</evidence>
<comment type="caution">
    <text evidence="2">The sequence shown here is derived from an EMBL/GenBank/DDBJ whole genome shotgun (WGS) entry which is preliminary data.</text>
</comment>
<dbReference type="InterPro" id="IPR029058">
    <property type="entry name" value="AB_hydrolase_fold"/>
</dbReference>
<dbReference type="SUPFAM" id="SSF53474">
    <property type="entry name" value="alpha/beta-Hydrolases"/>
    <property type="match status" value="1"/>
</dbReference>
<keyword evidence="3" id="KW-1185">Reference proteome</keyword>
<dbReference type="OrthoDB" id="641022at2"/>
<reference evidence="2 3" key="1">
    <citation type="submission" date="2019-03" db="EMBL/GenBank/DDBJ databases">
        <title>Genomic Encyclopedia of Archaeal and Bacterial Type Strains, Phase II (KMG-II): from individual species to whole genera.</title>
        <authorList>
            <person name="Goeker M."/>
        </authorList>
    </citation>
    <scope>NUCLEOTIDE SEQUENCE [LARGE SCALE GENOMIC DNA]</scope>
    <source>
        <strain evidence="2 3">DSM 19034</strain>
    </source>
</reference>
<dbReference type="Proteomes" id="UP000295499">
    <property type="component" value="Unassembled WGS sequence"/>
</dbReference>
<dbReference type="PROSITE" id="PS51257">
    <property type="entry name" value="PROKAR_LIPOPROTEIN"/>
    <property type="match status" value="1"/>
</dbReference>
<gene>
    <name evidence="2" type="ORF">CLV32_1074</name>
</gene>
<organism evidence="2 3">
    <name type="scientific">Pedobacter duraquae</name>
    <dbReference type="NCBI Taxonomy" id="425511"/>
    <lineage>
        <taxon>Bacteria</taxon>
        <taxon>Pseudomonadati</taxon>
        <taxon>Bacteroidota</taxon>
        <taxon>Sphingobacteriia</taxon>
        <taxon>Sphingobacteriales</taxon>
        <taxon>Sphingobacteriaceae</taxon>
        <taxon>Pedobacter</taxon>
    </lineage>
</organism>
<proteinExistence type="predicted"/>
<feature type="domain" description="Bacterial virulence" evidence="1">
    <location>
        <begin position="55"/>
        <end position="226"/>
    </location>
</feature>
<dbReference type="EMBL" id="SNWM01000001">
    <property type="protein sequence ID" value="TDO24781.1"/>
    <property type="molecule type" value="Genomic_DNA"/>
</dbReference>